<reference evidence="10 11" key="1">
    <citation type="journal article" date="2021" name="BMC Biol.">
        <title>Horizontally acquired antibacterial genes associated with adaptive radiation of ladybird beetles.</title>
        <authorList>
            <person name="Li H.S."/>
            <person name="Tang X.F."/>
            <person name="Huang Y.H."/>
            <person name="Xu Z.Y."/>
            <person name="Chen M.L."/>
            <person name="Du X.Y."/>
            <person name="Qiu B.Y."/>
            <person name="Chen P.T."/>
            <person name="Zhang W."/>
            <person name="Slipinski A."/>
            <person name="Escalona H.E."/>
            <person name="Waterhouse R.M."/>
            <person name="Zwick A."/>
            <person name="Pang H."/>
        </authorList>
    </citation>
    <scope>NUCLEOTIDE SEQUENCE [LARGE SCALE GENOMIC DNA]</scope>
    <source>
        <strain evidence="10">SYSU2018</strain>
    </source>
</reference>
<keyword evidence="5" id="KW-0865">Zymogen</keyword>
<evidence type="ECO:0000313" key="11">
    <source>
        <dbReference type="Proteomes" id="UP001516400"/>
    </source>
</evidence>
<dbReference type="PROSITE" id="PS00639">
    <property type="entry name" value="THIOL_PROTEASE_HIS"/>
    <property type="match status" value="1"/>
</dbReference>
<dbReference type="PROSITE" id="PS00640">
    <property type="entry name" value="THIOL_PROTEASE_ASN"/>
    <property type="match status" value="1"/>
</dbReference>
<dbReference type="Proteomes" id="UP001516400">
    <property type="component" value="Unassembled WGS sequence"/>
</dbReference>
<dbReference type="SUPFAM" id="SSF54001">
    <property type="entry name" value="Cysteine proteinases"/>
    <property type="match status" value="1"/>
</dbReference>
<gene>
    <name evidence="10" type="ORF">HHI36_000014</name>
</gene>
<sequence>MNPQLILLISLISCLIVTACQALTDDEITSEWNTFLERTKKSYRSPVEASRRLAIFKENLETIESHNALFEQGKVTYKMAVTQFTDLTKEEFSQYVNKFKLSQRPKQSENIYKANPNLTVAAEIDWRNYGAVTYVKNQGQCGSCWSFSATGSMEGQSALVNGQPLVLSEQNLIDCATSQYENYGCNGGNMDGAFEYVSYYGIDSEEDYPYLEYQSDCEQRESVFRIRSYADIEHNEQSLQQAVSEIGPISIGIDATNELQNYASGILIDQTCSQQVNHGVLVVGYGSEGGYDYWIIKNSWGDYWGESGYFRLIRNYNACGITLMASYPII</sequence>
<evidence type="ECO:0000313" key="10">
    <source>
        <dbReference type="EMBL" id="KAL3285482.1"/>
    </source>
</evidence>
<dbReference type="PROSITE" id="PS00139">
    <property type="entry name" value="THIOL_PROTEASE_CYS"/>
    <property type="match status" value="1"/>
</dbReference>
<keyword evidence="6" id="KW-1015">Disulfide bond</keyword>
<protein>
    <submittedName>
        <fullName evidence="10">Uncharacterized protein</fullName>
    </submittedName>
</protein>
<dbReference type="SMART" id="SM00848">
    <property type="entry name" value="Inhibitor_I29"/>
    <property type="match status" value="1"/>
</dbReference>
<keyword evidence="2" id="KW-0645">Protease</keyword>
<organism evidence="10 11">
    <name type="scientific">Cryptolaemus montrouzieri</name>
    <dbReference type="NCBI Taxonomy" id="559131"/>
    <lineage>
        <taxon>Eukaryota</taxon>
        <taxon>Metazoa</taxon>
        <taxon>Ecdysozoa</taxon>
        <taxon>Arthropoda</taxon>
        <taxon>Hexapoda</taxon>
        <taxon>Insecta</taxon>
        <taxon>Pterygota</taxon>
        <taxon>Neoptera</taxon>
        <taxon>Endopterygota</taxon>
        <taxon>Coleoptera</taxon>
        <taxon>Polyphaga</taxon>
        <taxon>Cucujiformia</taxon>
        <taxon>Coccinelloidea</taxon>
        <taxon>Coccinellidae</taxon>
        <taxon>Scymninae</taxon>
        <taxon>Scymnini</taxon>
        <taxon>Cryptolaemus</taxon>
    </lineage>
</organism>
<feature type="domain" description="Peptidase C1A papain C-terminal" evidence="8">
    <location>
        <begin position="120"/>
        <end position="329"/>
    </location>
</feature>
<dbReference type="EMBL" id="JABFTP020000185">
    <property type="protein sequence ID" value="KAL3285482.1"/>
    <property type="molecule type" value="Genomic_DNA"/>
</dbReference>
<dbReference type="Gene3D" id="3.90.70.10">
    <property type="entry name" value="Cysteine proteinases"/>
    <property type="match status" value="1"/>
</dbReference>
<dbReference type="InterPro" id="IPR000169">
    <property type="entry name" value="Pept_cys_AS"/>
</dbReference>
<keyword evidence="7" id="KW-0732">Signal</keyword>
<dbReference type="InterPro" id="IPR013128">
    <property type="entry name" value="Peptidase_C1A"/>
</dbReference>
<comment type="similarity">
    <text evidence="1">Belongs to the peptidase C1 family.</text>
</comment>
<dbReference type="InterPro" id="IPR025661">
    <property type="entry name" value="Pept_asp_AS"/>
</dbReference>
<dbReference type="InterPro" id="IPR000668">
    <property type="entry name" value="Peptidase_C1A_C"/>
</dbReference>
<dbReference type="GO" id="GO:0006508">
    <property type="term" value="P:proteolysis"/>
    <property type="evidence" value="ECO:0007669"/>
    <property type="project" value="UniProtKB-KW"/>
</dbReference>
<feature type="chain" id="PRO_5044787436" evidence="7">
    <location>
        <begin position="23"/>
        <end position="330"/>
    </location>
</feature>
<dbReference type="InterPro" id="IPR038765">
    <property type="entry name" value="Papain-like_cys_pep_sf"/>
</dbReference>
<dbReference type="AlphaFoldDB" id="A0ABD2P4A1"/>
<comment type="caution">
    <text evidence="10">The sequence shown here is derived from an EMBL/GenBank/DDBJ whole genome shotgun (WGS) entry which is preliminary data.</text>
</comment>
<dbReference type="PRINTS" id="PR00705">
    <property type="entry name" value="PAPAIN"/>
</dbReference>
<evidence type="ECO:0000256" key="1">
    <source>
        <dbReference type="ARBA" id="ARBA00008455"/>
    </source>
</evidence>
<name>A0ABD2P4A1_9CUCU</name>
<accession>A0ABD2P4A1</accession>
<keyword evidence="4" id="KW-0788">Thiol protease</keyword>
<feature type="domain" description="Cathepsin propeptide inhibitor" evidence="9">
    <location>
        <begin position="32"/>
        <end position="92"/>
    </location>
</feature>
<dbReference type="Pfam" id="PF08246">
    <property type="entry name" value="Inhibitor_I29"/>
    <property type="match status" value="1"/>
</dbReference>
<dbReference type="CDD" id="cd02248">
    <property type="entry name" value="Peptidase_C1A"/>
    <property type="match status" value="1"/>
</dbReference>
<dbReference type="InterPro" id="IPR013201">
    <property type="entry name" value="Prot_inhib_I29"/>
</dbReference>
<evidence type="ECO:0000259" key="8">
    <source>
        <dbReference type="SMART" id="SM00645"/>
    </source>
</evidence>
<keyword evidence="11" id="KW-1185">Reference proteome</keyword>
<evidence type="ECO:0000256" key="7">
    <source>
        <dbReference type="SAM" id="SignalP"/>
    </source>
</evidence>
<evidence type="ECO:0000256" key="3">
    <source>
        <dbReference type="ARBA" id="ARBA00022801"/>
    </source>
</evidence>
<dbReference type="FunFam" id="3.90.70.10:FF:000006">
    <property type="entry name" value="Cathepsin S"/>
    <property type="match status" value="1"/>
</dbReference>
<keyword evidence="3" id="KW-0378">Hydrolase</keyword>
<dbReference type="SMART" id="SM00645">
    <property type="entry name" value="Pept_C1"/>
    <property type="match status" value="1"/>
</dbReference>
<dbReference type="Pfam" id="PF00112">
    <property type="entry name" value="Peptidase_C1"/>
    <property type="match status" value="1"/>
</dbReference>
<evidence type="ECO:0000256" key="5">
    <source>
        <dbReference type="ARBA" id="ARBA00023145"/>
    </source>
</evidence>
<dbReference type="InterPro" id="IPR025660">
    <property type="entry name" value="Pept_his_AS"/>
</dbReference>
<evidence type="ECO:0000256" key="6">
    <source>
        <dbReference type="ARBA" id="ARBA00023157"/>
    </source>
</evidence>
<dbReference type="PANTHER" id="PTHR12411">
    <property type="entry name" value="CYSTEINE PROTEASE FAMILY C1-RELATED"/>
    <property type="match status" value="1"/>
</dbReference>
<dbReference type="InterPro" id="IPR039417">
    <property type="entry name" value="Peptidase_C1A_papain-like"/>
</dbReference>
<feature type="signal peptide" evidence="7">
    <location>
        <begin position="1"/>
        <end position="22"/>
    </location>
</feature>
<dbReference type="GO" id="GO:0008234">
    <property type="term" value="F:cysteine-type peptidase activity"/>
    <property type="evidence" value="ECO:0007669"/>
    <property type="project" value="UniProtKB-KW"/>
</dbReference>
<evidence type="ECO:0000256" key="4">
    <source>
        <dbReference type="ARBA" id="ARBA00022807"/>
    </source>
</evidence>
<evidence type="ECO:0000259" key="9">
    <source>
        <dbReference type="SMART" id="SM00848"/>
    </source>
</evidence>
<evidence type="ECO:0000256" key="2">
    <source>
        <dbReference type="ARBA" id="ARBA00022670"/>
    </source>
</evidence>
<proteinExistence type="inferred from homology"/>